<sequence>MKLKDIAEIAGVSQSTISKIVNGKDAGISVDTRDRVLQIVREYHYTPYGSNKITGKSWKIAVILREVNSVDTTLEGVLEVAQDEGYATLVFDSQASLEQERKNVAALRKHRVDCVIWEPVSQESLDLSSEINEYTEHLLTIGRVGGDESLLLPYEDAGYNMTMELVKRGHEKIGVLITKGRRTKRFLQGVEHCLRDYGLDVNKRIFVENIDKEAIGLIADKSATAFVSTHYLKAVEFVQCAESYKYHVPQDVSIVAVKSDDKASYLFSGSPEISTFSIRSADFGKYLCKKIISELENRQEKIPSFSQGFELDNDASIDSPPRENQKKIVVVGTISLDSYLNGKTIPSVDYLTKYKMLTTFPGGKGLTQAVGVARLGHQPFLIGKVGVDRDGDRILHLIQKEHVDFSGVERDSTMETGKSMIFVDSRGESAVSVIPGINESVTASYVAHKEHLFVDASCCLIQTDVSSETVVETLKIANRNNLLTIVKPVGSSILPIDCYSLVHVMVPNTRELDYIVQGAGNLEEKTEELLERGVEVVIVTCGKEGCYVRTRKISRYVASSCDDAVDTTGASDAFISALAVALVEGDSIEEAVRSAQIAAEYNVKSAGAISSLIDRHTFDILREK</sequence>
<evidence type="ECO:0000256" key="7">
    <source>
        <dbReference type="ARBA" id="ARBA00022958"/>
    </source>
</evidence>
<dbReference type="PRINTS" id="PR00990">
    <property type="entry name" value="RIBOKINASE"/>
</dbReference>
<dbReference type="SUPFAM" id="SSF53613">
    <property type="entry name" value="Ribokinase-like"/>
    <property type="match status" value="1"/>
</dbReference>
<feature type="domain" description="HTH cro/C1-type" evidence="13">
    <location>
        <begin position="1"/>
        <end position="32"/>
    </location>
</feature>
<keyword evidence="2" id="KW-0479">Metal-binding</keyword>
<dbReference type="SUPFAM" id="SSF53822">
    <property type="entry name" value="Periplasmic binding protein-like I"/>
    <property type="match status" value="1"/>
</dbReference>
<keyword evidence="6" id="KW-0460">Magnesium</keyword>
<dbReference type="Pfam" id="PF00294">
    <property type="entry name" value="PfkB"/>
    <property type="match status" value="1"/>
</dbReference>
<evidence type="ECO:0000256" key="4">
    <source>
        <dbReference type="ARBA" id="ARBA00022777"/>
    </source>
</evidence>
<comment type="caution">
    <text evidence="14">The sequence shown here is derived from an EMBL/GenBank/DDBJ whole genome shotgun (WGS) entry which is preliminary data.</text>
</comment>
<dbReference type="RefSeq" id="WP_320754910.1">
    <property type="nucleotide sequence ID" value="NZ_JAWNFQ010000004.1"/>
</dbReference>
<dbReference type="PANTHER" id="PTHR10584">
    <property type="entry name" value="SUGAR KINASE"/>
    <property type="match status" value="1"/>
</dbReference>
<evidence type="ECO:0000256" key="11">
    <source>
        <dbReference type="ARBA" id="ARBA00023277"/>
    </source>
</evidence>
<dbReference type="Gene3D" id="3.40.1190.20">
    <property type="match status" value="1"/>
</dbReference>
<dbReference type="Pfam" id="PF00356">
    <property type="entry name" value="LacI"/>
    <property type="match status" value="1"/>
</dbReference>
<dbReference type="InterPro" id="IPR029056">
    <property type="entry name" value="Ribokinase-like"/>
</dbReference>
<accession>A0ABU5G551</accession>
<evidence type="ECO:0000256" key="2">
    <source>
        <dbReference type="ARBA" id="ARBA00022723"/>
    </source>
</evidence>
<evidence type="ECO:0000259" key="12">
    <source>
        <dbReference type="PROSITE" id="PS50932"/>
    </source>
</evidence>
<dbReference type="InterPro" id="IPR010982">
    <property type="entry name" value="Lambda_DNA-bd_dom_sf"/>
</dbReference>
<dbReference type="InterPro" id="IPR011877">
    <property type="entry name" value="Ribokinase"/>
</dbReference>
<dbReference type="InterPro" id="IPR028082">
    <property type="entry name" value="Peripla_BP_I"/>
</dbReference>
<name>A0ABU5G551_9ACTO</name>
<dbReference type="Pfam" id="PF13377">
    <property type="entry name" value="Peripla_BP_3"/>
    <property type="match status" value="1"/>
</dbReference>
<keyword evidence="8" id="KW-0805">Transcription regulation</keyword>
<dbReference type="PROSITE" id="PS50943">
    <property type="entry name" value="HTH_CROC1"/>
    <property type="match status" value="1"/>
</dbReference>
<dbReference type="PROSITE" id="PS50932">
    <property type="entry name" value="HTH_LACI_2"/>
    <property type="match status" value="1"/>
</dbReference>
<evidence type="ECO:0000256" key="8">
    <source>
        <dbReference type="ARBA" id="ARBA00023015"/>
    </source>
</evidence>
<proteinExistence type="predicted"/>
<organism evidence="14 15">
    <name type="scientific">Actinotignum urinale</name>
    <dbReference type="NCBI Taxonomy" id="190146"/>
    <lineage>
        <taxon>Bacteria</taxon>
        <taxon>Bacillati</taxon>
        <taxon>Actinomycetota</taxon>
        <taxon>Actinomycetes</taxon>
        <taxon>Actinomycetales</taxon>
        <taxon>Actinomycetaceae</taxon>
        <taxon>Actinotignum</taxon>
    </lineage>
</organism>
<evidence type="ECO:0000313" key="14">
    <source>
        <dbReference type="EMBL" id="MDY5132487.1"/>
    </source>
</evidence>
<keyword evidence="4 14" id="KW-0418">Kinase</keyword>
<dbReference type="InterPro" id="IPR001387">
    <property type="entry name" value="Cro/C1-type_HTH"/>
</dbReference>
<dbReference type="CDD" id="cd01392">
    <property type="entry name" value="HTH_LacI"/>
    <property type="match status" value="1"/>
</dbReference>
<dbReference type="Proteomes" id="UP001275049">
    <property type="component" value="Unassembled WGS sequence"/>
</dbReference>
<evidence type="ECO:0000313" key="15">
    <source>
        <dbReference type="Proteomes" id="UP001275049"/>
    </source>
</evidence>
<evidence type="ECO:0000256" key="9">
    <source>
        <dbReference type="ARBA" id="ARBA00023125"/>
    </source>
</evidence>
<dbReference type="InterPro" id="IPR046335">
    <property type="entry name" value="LacI/GalR-like_sensor"/>
</dbReference>
<evidence type="ECO:0000256" key="5">
    <source>
        <dbReference type="ARBA" id="ARBA00022840"/>
    </source>
</evidence>
<protein>
    <submittedName>
        <fullName evidence="14">PfkB family carbohydrate kinase</fullName>
    </submittedName>
</protein>
<dbReference type="PROSITE" id="PS00356">
    <property type="entry name" value="HTH_LACI_1"/>
    <property type="match status" value="1"/>
</dbReference>
<dbReference type="GO" id="GO:0016301">
    <property type="term" value="F:kinase activity"/>
    <property type="evidence" value="ECO:0007669"/>
    <property type="project" value="UniProtKB-KW"/>
</dbReference>
<keyword evidence="10" id="KW-0804">Transcription</keyword>
<evidence type="ECO:0000256" key="3">
    <source>
        <dbReference type="ARBA" id="ARBA00022741"/>
    </source>
</evidence>
<evidence type="ECO:0000256" key="1">
    <source>
        <dbReference type="ARBA" id="ARBA00022679"/>
    </source>
</evidence>
<evidence type="ECO:0000259" key="13">
    <source>
        <dbReference type="PROSITE" id="PS50943"/>
    </source>
</evidence>
<dbReference type="SMART" id="SM00354">
    <property type="entry name" value="HTH_LACI"/>
    <property type="match status" value="1"/>
</dbReference>
<keyword evidence="5" id="KW-0067">ATP-binding</keyword>
<dbReference type="EMBL" id="JAWNGA010000002">
    <property type="protein sequence ID" value="MDY5132487.1"/>
    <property type="molecule type" value="Genomic_DNA"/>
</dbReference>
<dbReference type="Gene3D" id="3.40.50.2300">
    <property type="match status" value="2"/>
</dbReference>
<keyword evidence="3" id="KW-0547">Nucleotide-binding</keyword>
<feature type="domain" description="HTH lacI-type" evidence="12">
    <location>
        <begin position="1"/>
        <end position="54"/>
    </location>
</feature>
<keyword evidence="11" id="KW-0119">Carbohydrate metabolism</keyword>
<dbReference type="InterPro" id="IPR000843">
    <property type="entry name" value="HTH_LacI"/>
</dbReference>
<dbReference type="Gene3D" id="1.10.260.40">
    <property type="entry name" value="lambda repressor-like DNA-binding domains"/>
    <property type="match status" value="1"/>
</dbReference>
<dbReference type="PANTHER" id="PTHR10584:SF166">
    <property type="entry name" value="RIBOKINASE"/>
    <property type="match status" value="1"/>
</dbReference>
<keyword evidence="7" id="KW-0630">Potassium</keyword>
<dbReference type="SUPFAM" id="SSF47413">
    <property type="entry name" value="lambda repressor-like DNA-binding domains"/>
    <property type="match status" value="1"/>
</dbReference>
<keyword evidence="1" id="KW-0808">Transferase</keyword>
<keyword evidence="15" id="KW-1185">Reference proteome</keyword>
<keyword evidence="9" id="KW-0238">DNA-binding</keyword>
<dbReference type="InterPro" id="IPR002139">
    <property type="entry name" value="Ribo/fructo_kinase"/>
</dbReference>
<dbReference type="InterPro" id="IPR011611">
    <property type="entry name" value="PfkB_dom"/>
</dbReference>
<gene>
    <name evidence="14" type="ORF">R6G86_01835</name>
</gene>
<evidence type="ECO:0000256" key="6">
    <source>
        <dbReference type="ARBA" id="ARBA00022842"/>
    </source>
</evidence>
<reference evidence="14 15" key="1">
    <citation type="submission" date="2023-10" db="EMBL/GenBank/DDBJ databases">
        <title>Whole Genome based description of the genera Actinobaculum and Actinotignum reveals a complex phylogenetic relationship within the species included in the genus Actinotignum.</title>
        <authorList>
            <person name="Jensen C.S."/>
            <person name="Dargis R."/>
            <person name="Kemp M."/>
            <person name="Christensen J.J."/>
        </authorList>
    </citation>
    <scope>NUCLEOTIDE SEQUENCE [LARGE SCALE GENOMIC DNA]</scope>
    <source>
        <strain evidence="14 15">SLA_B974</strain>
    </source>
</reference>
<dbReference type="CDD" id="cd01174">
    <property type="entry name" value="ribokinase"/>
    <property type="match status" value="1"/>
</dbReference>
<evidence type="ECO:0000256" key="10">
    <source>
        <dbReference type="ARBA" id="ARBA00023163"/>
    </source>
</evidence>